<evidence type="ECO:0000313" key="2">
    <source>
        <dbReference type="EMBL" id="CAH2062576.1"/>
    </source>
</evidence>
<evidence type="ECO:0000256" key="1">
    <source>
        <dbReference type="SAM" id="MobiDB-lite"/>
    </source>
</evidence>
<feature type="region of interest" description="Disordered" evidence="1">
    <location>
        <begin position="24"/>
        <end position="113"/>
    </location>
</feature>
<keyword evidence="3" id="KW-1185">Reference proteome</keyword>
<reference evidence="2" key="1">
    <citation type="submission" date="2022-03" db="EMBL/GenBank/DDBJ databases">
        <authorList>
            <person name="Martin H S."/>
        </authorList>
    </citation>
    <scope>NUCLEOTIDE SEQUENCE</scope>
</reference>
<accession>A0ABN8IW86</accession>
<gene>
    <name evidence="2" type="ORF">IPOD504_LOCUS12101</name>
</gene>
<evidence type="ECO:0000313" key="3">
    <source>
        <dbReference type="Proteomes" id="UP000837857"/>
    </source>
</evidence>
<dbReference type="Proteomes" id="UP000837857">
    <property type="component" value="Chromosome 29"/>
</dbReference>
<organism evidence="2 3">
    <name type="scientific">Iphiclides podalirius</name>
    <name type="common">scarce swallowtail</name>
    <dbReference type="NCBI Taxonomy" id="110791"/>
    <lineage>
        <taxon>Eukaryota</taxon>
        <taxon>Metazoa</taxon>
        <taxon>Ecdysozoa</taxon>
        <taxon>Arthropoda</taxon>
        <taxon>Hexapoda</taxon>
        <taxon>Insecta</taxon>
        <taxon>Pterygota</taxon>
        <taxon>Neoptera</taxon>
        <taxon>Endopterygota</taxon>
        <taxon>Lepidoptera</taxon>
        <taxon>Glossata</taxon>
        <taxon>Ditrysia</taxon>
        <taxon>Papilionoidea</taxon>
        <taxon>Papilionidae</taxon>
        <taxon>Papilioninae</taxon>
        <taxon>Iphiclides</taxon>
    </lineage>
</organism>
<sequence length="153" mass="16141">MAVGAAAAGTQSEPIGYAIEKEHAIGAHRLRERERARKRSRKRDNTIEALEFELATVKPSSSELGREDGPATSTSVTGSSFSEAKTVAREEARDVATEARETREGSRDAEGRAFGAGVTAAPTLTFGAVAVSAGAWPFSRANTTYTPETVGRA</sequence>
<feature type="non-terminal residue" evidence="2">
    <location>
        <position position="1"/>
    </location>
</feature>
<proteinExistence type="predicted"/>
<protein>
    <submittedName>
        <fullName evidence="2">Uncharacterized protein</fullName>
    </submittedName>
</protein>
<dbReference type="EMBL" id="OW152841">
    <property type="protein sequence ID" value="CAH2062576.1"/>
    <property type="molecule type" value="Genomic_DNA"/>
</dbReference>
<feature type="compositionally biased region" description="Polar residues" evidence="1">
    <location>
        <begin position="71"/>
        <end position="83"/>
    </location>
</feature>
<feature type="compositionally biased region" description="Basic and acidic residues" evidence="1">
    <location>
        <begin position="24"/>
        <end position="35"/>
    </location>
</feature>
<name>A0ABN8IW86_9NEOP</name>
<feature type="compositionally biased region" description="Basic and acidic residues" evidence="1">
    <location>
        <begin position="86"/>
        <end position="111"/>
    </location>
</feature>